<evidence type="ECO:0000313" key="2">
    <source>
        <dbReference type="Proteomes" id="UP000031338"/>
    </source>
</evidence>
<keyword evidence="2" id="KW-1185">Reference proteome</keyword>
<accession>A0A0B8ZWU5</accession>
<sequence length="154" mass="17064">MDDRAPVHITIGGALPRENLALFAAHAADYDLRTEWDGEPFDPAALPGGEPLELYGTELNGGQIPEIDAFCAEHGLPFRRWSGGCLGAFLPEIVLFDGRGPMRDYTASEDEFVLFTTSWINSFTRLRDLKREMARAEMTIPAFEVTRGASDDRS</sequence>
<dbReference type="RefSeq" id="WP_039338706.1">
    <property type="nucleotide sequence ID" value="NZ_JBNNWK010000053.1"/>
</dbReference>
<dbReference type="Proteomes" id="UP000031338">
    <property type="component" value="Unassembled WGS sequence"/>
</dbReference>
<dbReference type="PATRIC" id="fig|48936.3.peg.4696"/>
<dbReference type="AlphaFoldDB" id="A0A0B8ZWU5"/>
<organism evidence="1 2">
    <name type="scientific">Novosphingobium subterraneum</name>
    <dbReference type="NCBI Taxonomy" id="48936"/>
    <lineage>
        <taxon>Bacteria</taxon>
        <taxon>Pseudomonadati</taxon>
        <taxon>Pseudomonadota</taxon>
        <taxon>Alphaproteobacteria</taxon>
        <taxon>Sphingomonadales</taxon>
        <taxon>Sphingomonadaceae</taxon>
        <taxon>Novosphingobium</taxon>
    </lineage>
</organism>
<dbReference type="EMBL" id="JRVC01000042">
    <property type="protein sequence ID" value="KHS41587.1"/>
    <property type="molecule type" value="Genomic_DNA"/>
</dbReference>
<comment type="caution">
    <text evidence="1">The sequence shown here is derived from an EMBL/GenBank/DDBJ whole genome shotgun (WGS) entry which is preliminary data.</text>
</comment>
<name>A0A0B8ZWU5_9SPHN</name>
<gene>
    <name evidence="1" type="ORF">NJ75_04668</name>
</gene>
<proteinExistence type="predicted"/>
<evidence type="ECO:0000313" key="1">
    <source>
        <dbReference type="EMBL" id="KHS41587.1"/>
    </source>
</evidence>
<protein>
    <submittedName>
        <fullName evidence="1">Uncharacterized protein</fullName>
    </submittedName>
</protein>
<reference evidence="1 2" key="1">
    <citation type="submission" date="2014-10" db="EMBL/GenBank/DDBJ databases">
        <title>Draft genome sequence of Novosphingobium subterraneum DSM 12447.</title>
        <authorList>
            <person name="Gan H.M."/>
            <person name="Gan H.Y."/>
            <person name="Savka M.A."/>
        </authorList>
    </citation>
    <scope>NUCLEOTIDE SEQUENCE [LARGE SCALE GENOMIC DNA]</scope>
    <source>
        <strain evidence="1 2">DSM 12447</strain>
    </source>
</reference>